<organism evidence="2 3">
    <name type="scientific">Mangrovivirga cuniculi</name>
    <dbReference type="NCBI Taxonomy" id="2715131"/>
    <lineage>
        <taxon>Bacteria</taxon>
        <taxon>Pseudomonadati</taxon>
        <taxon>Bacteroidota</taxon>
        <taxon>Cytophagia</taxon>
        <taxon>Cytophagales</taxon>
        <taxon>Mangrovivirgaceae</taxon>
        <taxon>Mangrovivirga</taxon>
    </lineage>
</organism>
<accession>A0A4D7JWC0</accession>
<dbReference type="InterPro" id="IPR019861">
    <property type="entry name" value="PorP/SprF_Bacteroidetes"/>
</dbReference>
<dbReference type="RefSeq" id="WP_137092035.1">
    <property type="nucleotide sequence ID" value="NZ_CP028923.1"/>
</dbReference>
<evidence type="ECO:0000313" key="3">
    <source>
        <dbReference type="Proteomes" id="UP000298616"/>
    </source>
</evidence>
<feature type="signal peptide" evidence="1">
    <location>
        <begin position="1"/>
        <end position="19"/>
    </location>
</feature>
<dbReference type="EMBL" id="CP028923">
    <property type="protein sequence ID" value="QCK16446.1"/>
    <property type="molecule type" value="Genomic_DNA"/>
</dbReference>
<feature type="chain" id="PRO_5020830652" description="Type IX secretion system membrane protein, PorP/SprF family" evidence="1">
    <location>
        <begin position="20"/>
        <end position="335"/>
    </location>
</feature>
<sequence>MNKFFLLITGILLTLNINAQDPQFSQFYSHNLYLNPAFTGSHQMGRVGVIYRSQWPSINATFESYSAYFDGYIEKYYSSVGLMIQRDREGLSGLTSTSINALYSYELYLNDNLVFRPGVDIGYVIRGVNFTELTFGDQFDQNGFISQETAESLNTGDNVNYFDVGLGGLLYSSNFFIGLSAHHLTTPDQSILGDETSRLPVKMSVHGGYVLPFATNRTGRERNITPTFQYKRQGSFQQLDIGTYATLEPLVLGVWYRGLPIQGDGGINLTESIVGLVGLMPNENLRIGYSFDFTMSKVGLDAGGAHEITINYLFKMRDHPYRPPRSVMSVPCPNF</sequence>
<dbReference type="NCBIfam" id="TIGR03519">
    <property type="entry name" value="T9SS_PorP_fam"/>
    <property type="match status" value="1"/>
</dbReference>
<dbReference type="KEGG" id="fpf:DCC35_17780"/>
<reference evidence="2 3" key="1">
    <citation type="submission" date="2018-04" db="EMBL/GenBank/DDBJ databases">
        <title>Complete genome uncultured novel isolate.</title>
        <authorList>
            <person name="Merlino G."/>
        </authorList>
    </citation>
    <scope>NUCLEOTIDE SEQUENCE [LARGE SCALE GENOMIC DNA]</scope>
    <source>
        <strain evidence="3">R1DC9</strain>
    </source>
</reference>
<keyword evidence="1" id="KW-0732">Signal</keyword>
<dbReference type="Pfam" id="PF11751">
    <property type="entry name" value="PorP_SprF"/>
    <property type="match status" value="1"/>
</dbReference>
<evidence type="ECO:0000256" key="1">
    <source>
        <dbReference type="SAM" id="SignalP"/>
    </source>
</evidence>
<name>A0A4D7JWC0_9BACT</name>
<dbReference type="OrthoDB" id="1186563at2"/>
<gene>
    <name evidence="2" type="ORF">DCC35_17780</name>
</gene>
<keyword evidence="3" id="KW-1185">Reference proteome</keyword>
<evidence type="ECO:0000313" key="2">
    <source>
        <dbReference type="EMBL" id="QCK16446.1"/>
    </source>
</evidence>
<protein>
    <recommendedName>
        <fullName evidence="4">Type IX secretion system membrane protein, PorP/SprF family</fullName>
    </recommendedName>
</protein>
<dbReference type="Proteomes" id="UP000298616">
    <property type="component" value="Chromosome"/>
</dbReference>
<dbReference type="AlphaFoldDB" id="A0A4D7JWC0"/>
<evidence type="ECO:0008006" key="4">
    <source>
        <dbReference type="Google" id="ProtNLM"/>
    </source>
</evidence>
<proteinExistence type="predicted"/>